<comment type="caution">
    <text evidence="1">The sequence shown here is derived from an EMBL/GenBank/DDBJ whole genome shotgun (WGS) entry which is preliminary data.</text>
</comment>
<name>A0AAW0RFA5_9HYPO</name>
<keyword evidence="2" id="KW-1185">Reference proteome</keyword>
<accession>A0AAW0RFA5</accession>
<feature type="non-terminal residue" evidence="1">
    <location>
        <position position="1"/>
    </location>
</feature>
<proteinExistence type="predicted"/>
<sequence>SLGLGLANVLQERQDMVRDELETGAGSHAGFDDSKAKWARKDGLQTHGWRCLDSGSLEEYFRFVRS</sequence>
<gene>
    <name evidence="1" type="ORF">G3M48_002256</name>
</gene>
<organism evidence="1 2">
    <name type="scientific">Beauveria asiatica</name>
    <dbReference type="NCBI Taxonomy" id="1069075"/>
    <lineage>
        <taxon>Eukaryota</taxon>
        <taxon>Fungi</taxon>
        <taxon>Dikarya</taxon>
        <taxon>Ascomycota</taxon>
        <taxon>Pezizomycotina</taxon>
        <taxon>Sordariomycetes</taxon>
        <taxon>Hypocreomycetidae</taxon>
        <taxon>Hypocreales</taxon>
        <taxon>Cordycipitaceae</taxon>
        <taxon>Beauveria</taxon>
    </lineage>
</organism>
<reference evidence="1 2" key="1">
    <citation type="submission" date="2020-02" db="EMBL/GenBank/DDBJ databases">
        <title>Comparative genomics of the hypocrealean fungal genus Beauvera.</title>
        <authorList>
            <person name="Showalter D.N."/>
            <person name="Bushley K.E."/>
            <person name="Rehner S.A."/>
        </authorList>
    </citation>
    <scope>NUCLEOTIDE SEQUENCE [LARGE SCALE GENOMIC DNA]</scope>
    <source>
        <strain evidence="1 2">ARSEF4384</strain>
    </source>
</reference>
<dbReference type="Proteomes" id="UP001397290">
    <property type="component" value="Unassembled WGS sequence"/>
</dbReference>
<dbReference type="EMBL" id="JAAHCF010001735">
    <property type="protein sequence ID" value="KAK8140741.1"/>
    <property type="molecule type" value="Genomic_DNA"/>
</dbReference>
<evidence type="ECO:0000313" key="2">
    <source>
        <dbReference type="Proteomes" id="UP001397290"/>
    </source>
</evidence>
<evidence type="ECO:0000313" key="1">
    <source>
        <dbReference type="EMBL" id="KAK8140741.1"/>
    </source>
</evidence>
<protein>
    <submittedName>
        <fullName evidence="1">Uncharacterized protein</fullName>
    </submittedName>
</protein>
<dbReference type="AlphaFoldDB" id="A0AAW0RFA5"/>